<organism evidence="1 2">
    <name type="scientific">Archangium minus</name>
    <dbReference type="NCBI Taxonomy" id="83450"/>
    <lineage>
        <taxon>Bacteria</taxon>
        <taxon>Pseudomonadati</taxon>
        <taxon>Myxococcota</taxon>
        <taxon>Myxococcia</taxon>
        <taxon>Myxococcales</taxon>
        <taxon>Cystobacterineae</taxon>
        <taxon>Archangiaceae</taxon>
        <taxon>Archangium</taxon>
    </lineage>
</organism>
<dbReference type="InterPro" id="IPR043519">
    <property type="entry name" value="NT_sf"/>
</dbReference>
<protein>
    <submittedName>
        <fullName evidence="1">GrpB family protein</fullName>
    </submittedName>
</protein>
<gene>
    <name evidence="1" type="ORF">F0U60_02645</name>
</gene>
<dbReference type="Pfam" id="PF04229">
    <property type="entry name" value="GrpB"/>
    <property type="match status" value="1"/>
</dbReference>
<dbReference type="Gene3D" id="3.30.460.10">
    <property type="entry name" value="Beta Polymerase, domain 2"/>
    <property type="match status" value="1"/>
</dbReference>
<dbReference type="Proteomes" id="UP001611383">
    <property type="component" value="Chromosome"/>
</dbReference>
<dbReference type="EMBL" id="CP043494">
    <property type="protein sequence ID" value="WNG43117.1"/>
    <property type="molecule type" value="Genomic_DNA"/>
</dbReference>
<sequence>MKTPEVDEPITLVEPDPQWPALYASEAERVRGVLGAVVTRIEHVGSTAVPGLVGKPIVDLLVGVRSLDEGKAAAPRLVALGYEDFGEVFIPGRLYLRRRGPPDFNVAIAEEGGAFFTAQLAVRDYLRAHPDEVKAYADEKRKAYAHGARLFSTYSQQKNAFVTSLVERALAWASASRGATPSPETQT</sequence>
<dbReference type="PANTHER" id="PTHR34822:SF1">
    <property type="entry name" value="GRPB FAMILY PROTEIN"/>
    <property type="match status" value="1"/>
</dbReference>
<evidence type="ECO:0000313" key="1">
    <source>
        <dbReference type="EMBL" id="WNG43117.1"/>
    </source>
</evidence>
<dbReference type="RefSeq" id="WP_395813587.1">
    <property type="nucleotide sequence ID" value="NZ_CP043494.1"/>
</dbReference>
<accession>A0ABY9WMZ0</accession>
<reference evidence="1 2" key="1">
    <citation type="submission" date="2019-08" db="EMBL/GenBank/DDBJ databases">
        <title>Archangium and Cystobacter genomes.</title>
        <authorList>
            <person name="Chen I.-C.K."/>
            <person name="Wielgoss S."/>
        </authorList>
    </citation>
    <scope>NUCLEOTIDE SEQUENCE [LARGE SCALE GENOMIC DNA]</scope>
    <source>
        <strain evidence="1 2">Cbm 6</strain>
    </source>
</reference>
<evidence type="ECO:0000313" key="2">
    <source>
        <dbReference type="Proteomes" id="UP001611383"/>
    </source>
</evidence>
<dbReference type="InterPro" id="IPR007344">
    <property type="entry name" value="GrpB/CoaE"/>
</dbReference>
<proteinExistence type="predicted"/>
<keyword evidence="2" id="KW-1185">Reference proteome</keyword>
<name>A0ABY9WMZ0_9BACT</name>
<dbReference type="PANTHER" id="PTHR34822">
    <property type="entry name" value="GRPB DOMAIN PROTEIN (AFU_ORTHOLOGUE AFUA_1G01530)"/>
    <property type="match status" value="1"/>
</dbReference>
<dbReference type="SUPFAM" id="SSF81301">
    <property type="entry name" value="Nucleotidyltransferase"/>
    <property type="match status" value="1"/>
</dbReference>